<evidence type="ECO:0000259" key="7">
    <source>
        <dbReference type="PROSITE" id="PS51293"/>
    </source>
</evidence>
<evidence type="ECO:0000313" key="10">
    <source>
        <dbReference type="Proteomes" id="UP001642360"/>
    </source>
</evidence>
<dbReference type="InterPro" id="IPR017884">
    <property type="entry name" value="SANT_dom"/>
</dbReference>
<protein>
    <submittedName>
        <fullName evidence="9">Uncharacterized protein</fullName>
    </submittedName>
</protein>
<keyword evidence="10" id="KW-1185">Reference proteome</keyword>
<comment type="subcellular location">
    <subcellularLocation>
        <location evidence="1">Nucleus</location>
    </subcellularLocation>
</comment>
<evidence type="ECO:0000256" key="3">
    <source>
        <dbReference type="ARBA" id="ARBA00023125"/>
    </source>
</evidence>
<evidence type="ECO:0000259" key="8">
    <source>
        <dbReference type="PROSITE" id="PS51294"/>
    </source>
</evidence>
<feature type="domain" description="Myb-like" evidence="6">
    <location>
        <begin position="106"/>
        <end position="158"/>
    </location>
</feature>
<dbReference type="SMART" id="SM00717">
    <property type="entry name" value="SANT"/>
    <property type="match status" value="2"/>
</dbReference>
<dbReference type="InterPro" id="IPR009057">
    <property type="entry name" value="Homeodomain-like_sf"/>
</dbReference>
<keyword evidence="5" id="KW-0539">Nucleus</keyword>
<keyword evidence="4" id="KW-0804">Transcription</keyword>
<dbReference type="PROSITE" id="PS50090">
    <property type="entry name" value="MYB_LIKE"/>
    <property type="match status" value="1"/>
</dbReference>
<sequence length="183" mass="20793">MDSYLNESHIDENSPLYFSSPAQTNHIEWTFEENKLFENAIAECKLDSPDLFQTIASKVPGKTIQQIKEHYEALVEDIEMIESGCVPLPDYKTTNNDRDLSVSTHQQRRKGVPWTKEEHEKFLLGLDMFGKGDWRSISRNCVLSKTPTQVASHAQKYFIRLEKSSAASKSATSTAMATLHSDH</sequence>
<dbReference type="AlphaFoldDB" id="A0ABC8R2Y5"/>
<dbReference type="GO" id="GO:0009908">
    <property type="term" value="P:flower development"/>
    <property type="evidence" value="ECO:0007669"/>
    <property type="project" value="UniProtKB-ARBA"/>
</dbReference>
<dbReference type="FunFam" id="1.10.10.60:FF:000009">
    <property type="entry name" value="transcription factor MYB1R1"/>
    <property type="match status" value="1"/>
</dbReference>
<accession>A0ABC8R2Y5</accession>
<evidence type="ECO:0000256" key="5">
    <source>
        <dbReference type="ARBA" id="ARBA00023242"/>
    </source>
</evidence>
<comment type="caution">
    <text evidence="9">The sequence shown here is derived from an EMBL/GenBank/DDBJ whole genome shotgun (WGS) entry which is preliminary data.</text>
</comment>
<keyword evidence="2" id="KW-0805">Transcription regulation</keyword>
<dbReference type="SUPFAM" id="SSF46689">
    <property type="entry name" value="Homeodomain-like"/>
    <property type="match status" value="2"/>
</dbReference>
<evidence type="ECO:0000256" key="4">
    <source>
        <dbReference type="ARBA" id="ARBA00023163"/>
    </source>
</evidence>
<feature type="domain" description="SANT" evidence="7">
    <location>
        <begin position="114"/>
        <end position="162"/>
    </location>
</feature>
<evidence type="ECO:0000313" key="9">
    <source>
        <dbReference type="EMBL" id="CAK9139368.1"/>
    </source>
</evidence>
<dbReference type="PROSITE" id="PS51294">
    <property type="entry name" value="HTH_MYB"/>
    <property type="match status" value="1"/>
</dbReference>
<dbReference type="NCBIfam" id="TIGR01557">
    <property type="entry name" value="myb_SHAQKYF"/>
    <property type="match status" value="1"/>
</dbReference>
<dbReference type="GO" id="GO:0003677">
    <property type="term" value="F:DNA binding"/>
    <property type="evidence" value="ECO:0007669"/>
    <property type="project" value="UniProtKB-KW"/>
</dbReference>
<evidence type="ECO:0000256" key="1">
    <source>
        <dbReference type="ARBA" id="ARBA00004123"/>
    </source>
</evidence>
<dbReference type="Pfam" id="PF00249">
    <property type="entry name" value="Myb_DNA-binding"/>
    <property type="match status" value="2"/>
</dbReference>
<dbReference type="CDD" id="cd00167">
    <property type="entry name" value="SANT"/>
    <property type="match status" value="2"/>
</dbReference>
<dbReference type="FunFam" id="1.10.10.60:FF:000154">
    <property type="entry name" value="Transcription factor SRM1"/>
    <property type="match status" value="1"/>
</dbReference>
<dbReference type="GO" id="GO:0005634">
    <property type="term" value="C:nucleus"/>
    <property type="evidence" value="ECO:0007669"/>
    <property type="project" value="UniProtKB-SubCell"/>
</dbReference>
<dbReference type="PANTHER" id="PTHR44042:SF54">
    <property type="entry name" value="MYB-LIKE DNA-BINDING DOMAIN, SHAQKYF CLASS PROTEIN"/>
    <property type="match status" value="1"/>
</dbReference>
<dbReference type="GO" id="GO:0048262">
    <property type="term" value="P:determination of dorsal/ventral asymmetry"/>
    <property type="evidence" value="ECO:0007669"/>
    <property type="project" value="UniProtKB-ARBA"/>
</dbReference>
<reference evidence="9 10" key="1">
    <citation type="submission" date="2024-02" db="EMBL/GenBank/DDBJ databases">
        <authorList>
            <person name="Vignale AGUSTIN F."/>
            <person name="Sosa J E."/>
            <person name="Modenutti C."/>
        </authorList>
    </citation>
    <scope>NUCLEOTIDE SEQUENCE [LARGE SCALE GENOMIC DNA]</scope>
</reference>
<dbReference type="Proteomes" id="UP001642360">
    <property type="component" value="Unassembled WGS sequence"/>
</dbReference>
<gene>
    <name evidence="9" type="ORF">ILEXP_LOCUS6758</name>
</gene>
<evidence type="ECO:0000259" key="6">
    <source>
        <dbReference type="PROSITE" id="PS50090"/>
    </source>
</evidence>
<dbReference type="Gene3D" id="1.10.10.60">
    <property type="entry name" value="Homeodomain-like"/>
    <property type="match status" value="2"/>
</dbReference>
<dbReference type="EMBL" id="CAUOFW020000958">
    <property type="protein sequence ID" value="CAK9139368.1"/>
    <property type="molecule type" value="Genomic_DNA"/>
</dbReference>
<dbReference type="PROSITE" id="PS51293">
    <property type="entry name" value="SANT"/>
    <property type="match status" value="1"/>
</dbReference>
<dbReference type="InterPro" id="IPR001005">
    <property type="entry name" value="SANT/Myb"/>
</dbReference>
<dbReference type="PANTHER" id="PTHR44042">
    <property type="entry name" value="DUPLICATED HOMEODOMAIN-LIKE SUPERFAMILY PROTEIN-RELATED"/>
    <property type="match status" value="1"/>
</dbReference>
<organism evidence="9 10">
    <name type="scientific">Ilex paraguariensis</name>
    <name type="common">yerba mate</name>
    <dbReference type="NCBI Taxonomy" id="185542"/>
    <lineage>
        <taxon>Eukaryota</taxon>
        <taxon>Viridiplantae</taxon>
        <taxon>Streptophyta</taxon>
        <taxon>Embryophyta</taxon>
        <taxon>Tracheophyta</taxon>
        <taxon>Spermatophyta</taxon>
        <taxon>Magnoliopsida</taxon>
        <taxon>eudicotyledons</taxon>
        <taxon>Gunneridae</taxon>
        <taxon>Pentapetalae</taxon>
        <taxon>asterids</taxon>
        <taxon>campanulids</taxon>
        <taxon>Aquifoliales</taxon>
        <taxon>Aquifoliaceae</taxon>
        <taxon>Ilex</taxon>
    </lineage>
</organism>
<name>A0ABC8R2Y5_9AQUA</name>
<dbReference type="InterPro" id="IPR017930">
    <property type="entry name" value="Myb_dom"/>
</dbReference>
<dbReference type="InterPro" id="IPR006447">
    <property type="entry name" value="Myb_dom_plants"/>
</dbReference>
<proteinExistence type="predicted"/>
<feature type="domain" description="HTH myb-type" evidence="8">
    <location>
        <begin position="106"/>
        <end position="162"/>
    </location>
</feature>
<keyword evidence="3" id="KW-0238">DNA-binding</keyword>
<evidence type="ECO:0000256" key="2">
    <source>
        <dbReference type="ARBA" id="ARBA00023015"/>
    </source>
</evidence>